<dbReference type="SMART" id="SM00855">
    <property type="entry name" value="PGAM"/>
    <property type="match status" value="1"/>
</dbReference>
<dbReference type="InterPro" id="IPR013078">
    <property type="entry name" value="His_Pase_superF_clade-1"/>
</dbReference>
<dbReference type="InterPro" id="IPR029033">
    <property type="entry name" value="His_PPase_superfam"/>
</dbReference>
<gene>
    <name evidence="1" type="ORF">NJQ99_07335</name>
</gene>
<dbReference type="PANTHER" id="PTHR47623">
    <property type="entry name" value="OS09G0287300 PROTEIN"/>
    <property type="match status" value="1"/>
</dbReference>
<reference evidence="1" key="1">
    <citation type="submission" date="2022-06" db="EMBL/GenBank/DDBJ databases">
        <title>Isolation and Genomics of Futiania mangrovii gen. nov., sp. nov., a Rare and Metabolically-versatile member in the Class Alphaproteobacteria.</title>
        <authorList>
            <person name="Liu L."/>
            <person name="Huang W.-C."/>
            <person name="Pan J."/>
            <person name="Li J."/>
            <person name="Huang Y."/>
            <person name="Du H."/>
            <person name="Liu Y."/>
            <person name="Li M."/>
        </authorList>
    </citation>
    <scope>NUCLEOTIDE SEQUENCE</scope>
    <source>
        <strain evidence="1">FT118</strain>
    </source>
</reference>
<accession>A0A9J6PD22</accession>
<dbReference type="Proteomes" id="UP001055804">
    <property type="component" value="Unassembled WGS sequence"/>
</dbReference>
<keyword evidence="2" id="KW-1185">Reference proteome</keyword>
<dbReference type="Gene3D" id="3.40.50.1240">
    <property type="entry name" value="Phosphoglycerate mutase-like"/>
    <property type="match status" value="1"/>
</dbReference>
<name>A0A9J6PD22_9PROT</name>
<dbReference type="AlphaFoldDB" id="A0A9J6PD22"/>
<dbReference type="PANTHER" id="PTHR47623:SF1">
    <property type="entry name" value="OS09G0287300 PROTEIN"/>
    <property type="match status" value="1"/>
</dbReference>
<organism evidence="1 2">
    <name type="scientific">Futiania mangrovi</name>
    <dbReference type="NCBI Taxonomy" id="2959716"/>
    <lineage>
        <taxon>Bacteria</taxon>
        <taxon>Pseudomonadati</taxon>
        <taxon>Pseudomonadota</taxon>
        <taxon>Alphaproteobacteria</taxon>
        <taxon>Futianiales</taxon>
        <taxon>Futianiaceae</taxon>
        <taxon>Futiania</taxon>
    </lineage>
</organism>
<dbReference type="CDD" id="cd07067">
    <property type="entry name" value="HP_PGM_like"/>
    <property type="match status" value="1"/>
</dbReference>
<evidence type="ECO:0000313" key="1">
    <source>
        <dbReference type="EMBL" id="MCP1336214.1"/>
    </source>
</evidence>
<dbReference type="EMBL" id="JAMZFT010000002">
    <property type="protein sequence ID" value="MCP1336214.1"/>
    <property type="molecule type" value="Genomic_DNA"/>
</dbReference>
<protein>
    <submittedName>
        <fullName evidence="1">Histidine phosphatase family protein</fullName>
    </submittedName>
</protein>
<evidence type="ECO:0000313" key="2">
    <source>
        <dbReference type="Proteomes" id="UP001055804"/>
    </source>
</evidence>
<proteinExistence type="predicted"/>
<dbReference type="RefSeq" id="WP_269332182.1">
    <property type="nucleotide sequence ID" value="NZ_JAMZFT010000002.1"/>
</dbReference>
<dbReference type="Pfam" id="PF00300">
    <property type="entry name" value="His_Phos_1"/>
    <property type="match status" value="1"/>
</dbReference>
<sequence>MKILLLLRHAKSSWTDPKIDDHDRPLNRRGRDAAPVMARYMAAEGLVPDFVWCSTARRTRETLDLWSLATARTPPVEYRQDLYLAGVGTIVATVRRTDDAHRTAMLVGHNPGLAHAAQELLVDRDSPEAVELSLKFPTAALAVISFPVDRWADAGPGTGKLERFVTPRRISTLSDED</sequence>
<dbReference type="SUPFAM" id="SSF53254">
    <property type="entry name" value="Phosphoglycerate mutase-like"/>
    <property type="match status" value="1"/>
</dbReference>
<comment type="caution">
    <text evidence="1">The sequence shown here is derived from an EMBL/GenBank/DDBJ whole genome shotgun (WGS) entry which is preliminary data.</text>
</comment>